<organism evidence="2 3">
    <name type="scientific">Methanocorpusculum vombati</name>
    <dbReference type="NCBI Taxonomy" id="3002864"/>
    <lineage>
        <taxon>Archaea</taxon>
        <taxon>Methanobacteriati</taxon>
        <taxon>Methanobacteriota</taxon>
        <taxon>Stenosarchaea group</taxon>
        <taxon>Methanomicrobia</taxon>
        <taxon>Methanomicrobiales</taxon>
        <taxon>Methanocorpusculaceae</taxon>
        <taxon>Methanocorpusculum</taxon>
    </lineage>
</organism>
<name>A0ABT4IJ44_9EURY</name>
<keyword evidence="3" id="KW-1185">Reference proteome</keyword>
<keyword evidence="1" id="KW-1133">Transmembrane helix</keyword>
<sequence>MKSDCDEAVSTVVALMLVLAILATCIAIYSATYVPGLKQQSEILHSEEVQYAFQRLSSDVDNLYSLRKPAQFSEPVPLGGGDILLSPVKSSGTIELAENRIGTLNITLSGGISHEIPINTTNITYTPSYSSWELQGYTYRNGVVWITKGAKRTPAALSLYTVRLGLDRENSTQNQWLKQMGTVIPEGNGNYTMRIVTMTPVAEKNFMSGSGTVKILLNAAETRHFYENVMTVTLDSQTLKDFPSPANLTLSTLSVEVSVE</sequence>
<keyword evidence="1" id="KW-0472">Membrane</keyword>
<proteinExistence type="predicted"/>
<evidence type="ECO:0000313" key="3">
    <source>
        <dbReference type="Proteomes" id="UP001141336"/>
    </source>
</evidence>
<keyword evidence="1" id="KW-0812">Transmembrane</keyword>
<feature type="transmembrane region" description="Helical" evidence="1">
    <location>
        <begin position="12"/>
        <end position="34"/>
    </location>
</feature>
<dbReference type="Proteomes" id="UP001141336">
    <property type="component" value="Unassembled WGS sequence"/>
</dbReference>
<evidence type="ECO:0000256" key="1">
    <source>
        <dbReference type="SAM" id="Phobius"/>
    </source>
</evidence>
<reference evidence="2" key="1">
    <citation type="submission" date="2022-12" db="EMBL/GenBank/DDBJ databases">
        <title>Isolation and characterisation of novel Methanocorpusculum spp. from native Australian herbivores indicates the genus is ancestrally host-associated.</title>
        <authorList>
            <person name="Volmer J.G."/>
            <person name="Soo R.M."/>
            <person name="Evans P.N."/>
            <person name="Hoedt E.C."/>
            <person name="Astorga Alsina A.L."/>
            <person name="Woodcroft B.J."/>
            <person name="Tyson G.W."/>
            <person name="Hugenholtz P."/>
            <person name="Morrison M."/>
        </authorList>
    </citation>
    <scope>NUCLEOTIDE SEQUENCE</scope>
    <source>
        <strain evidence="2">CW153</strain>
    </source>
</reference>
<gene>
    <name evidence="2" type="ORF">O0S09_00620</name>
</gene>
<dbReference type="RefSeq" id="WP_268921938.1">
    <property type="nucleotide sequence ID" value="NZ_JAPTGC010000001.1"/>
</dbReference>
<evidence type="ECO:0000313" key="2">
    <source>
        <dbReference type="EMBL" id="MCZ0861758.1"/>
    </source>
</evidence>
<protein>
    <submittedName>
        <fullName evidence="2">Uncharacterized protein</fullName>
    </submittedName>
</protein>
<dbReference type="EMBL" id="JAPTGC010000001">
    <property type="protein sequence ID" value="MCZ0861758.1"/>
    <property type="molecule type" value="Genomic_DNA"/>
</dbReference>
<comment type="caution">
    <text evidence="2">The sequence shown here is derived from an EMBL/GenBank/DDBJ whole genome shotgun (WGS) entry which is preliminary data.</text>
</comment>
<accession>A0ABT4IJ44</accession>